<dbReference type="Pfam" id="PF06985">
    <property type="entry name" value="HET"/>
    <property type="match status" value="1"/>
</dbReference>
<feature type="repeat" description="ANK" evidence="3">
    <location>
        <begin position="905"/>
        <end position="937"/>
    </location>
</feature>
<dbReference type="SUPFAM" id="SSF52540">
    <property type="entry name" value="P-loop containing nucleoside triphosphate hydrolases"/>
    <property type="match status" value="1"/>
</dbReference>
<dbReference type="Gene3D" id="3.40.50.300">
    <property type="entry name" value="P-loop containing nucleotide triphosphate hydrolases"/>
    <property type="match status" value="1"/>
</dbReference>
<feature type="repeat" description="ANK" evidence="3">
    <location>
        <begin position="1194"/>
        <end position="1228"/>
    </location>
</feature>
<evidence type="ECO:0000259" key="5">
    <source>
        <dbReference type="Pfam" id="PF06985"/>
    </source>
</evidence>
<reference evidence="7 8" key="1">
    <citation type="submission" date="2021-01" db="EMBL/GenBank/DDBJ databases">
        <title>Cercospora kikuchii MAFF 305040 whole genome shotgun sequence.</title>
        <authorList>
            <person name="Kashiwa T."/>
            <person name="Suzuki T."/>
        </authorList>
    </citation>
    <scope>NUCLEOTIDE SEQUENCE [LARGE SCALE GENOMIC DNA]</scope>
    <source>
        <strain evidence="7 8">MAFF 305040</strain>
    </source>
</reference>
<dbReference type="RefSeq" id="XP_044662699.1">
    <property type="nucleotide sequence ID" value="XM_044806764.1"/>
</dbReference>
<feature type="compositionally biased region" description="Basic and acidic residues" evidence="4">
    <location>
        <begin position="957"/>
        <end position="967"/>
    </location>
</feature>
<name>A0A9P3FK79_9PEZI</name>
<evidence type="ECO:0000256" key="3">
    <source>
        <dbReference type="PROSITE-ProRule" id="PRU00023"/>
    </source>
</evidence>
<dbReference type="Pfam" id="PF13857">
    <property type="entry name" value="Ank_5"/>
    <property type="match status" value="1"/>
</dbReference>
<evidence type="ECO:0000259" key="6">
    <source>
        <dbReference type="Pfam" id="PF24883"/>
    </source>
</evidence>
<dbReference type="PRINTS" id="PR01415">
    <property type="entry name" value="ANKYRIN"/>
</dbReference>
<keyword evidence="1" id="KW-0677">Repeat</keyword>
<evidence type="ECO:0000256" key="4">
    <source>
        <dbReference type="SAM" id="MobiDB-lite"/>
    </source>
</evidence>
<dbReference type="GeneID" id="68296857"/>
<proteinExistence type="predicted"/>
<feature type="repeat" description="ANK" evidence="3">
    <location>
        <begin position="972"/>
        <end position="1004"/>
    </location>
</feature>
<dbReference type="InterPro" id="IPR056884">
    <property type="entry name" value="NPHP3-like_N"/>
</dbReference>
<gene>
    <name evidence="7" type="ORF">CKM354_001128200</name>
</gene>
<dbReference type="PROSITE" id="PS50297">
    <property type="entry name" value="ANK_REP_REGION"/>
    <property type="match status" value="5"/>
</dbReference>
<keyword evidence="8" id="KW-1185">Reference proteome</keyword>
<organism evidence="7 8">
    <name type="scientific">Cercospora kikuchii</name>
    <dbReference type="NCBI Taxonomy" id="84275"/>
    <lineage>
        <taxon>Eukaryota</taxon>
        <taxon>Fungi</taxon>
        <taxon>Dikarya</taxon>
        <taxon>Ascomycota</taxon>
        <taxon>Pezizomycotina</taxon>
        <taxon>Dothideomycetes</taxon>
        <taxon>Dothideomycetidae</taxon>
        <taxon>Mycosphaerellales</taxon>
        <taxon>Mycosphaerellaceae</taxon>
        <taxon>Cercospora</taxon>
    </lineage>
</organism>
<dbReference type="SUPFAM" id="SSF48403">
    <property type="entry name" value="Ankyrin repeat"/>
    <property type="match status" value="2"/>
</dbReference>
<feature type="region of interest" description="Disordered" evidence="4">
    <location>
        <begin position="951"/>
        <end position="970"/>
    </location>
</feature>
<accession>A0A9P3FK79</accession>
<dbReference type="Proteomes" id="UP000825890">
    <property type="component" value="Unassembled WGS sequence"/>
</dbReference>
<dbReference type="PROSITE" id="PS50088">
    <property type="entry name" value="ANK_REPEAT"/>
    <property type="match status" value="6"/>
</dbReference>
<keyword evidence="2 3" id="KW-0040">ANK repeat</keyword>
<dbReference type="InterPro" id="IPR036770">
    <property type="entry name" value="Ankyrin_rpt-contain_sf"/>
</dbReference>
<evidence type="ECO:0000313" key="8">
    <source>
        <dbReference type="Proteomes" id="UP000825890"/>
    </source>
</evidence>
<feature type="repeat" description="ANK" evidence="3">
    <location>
        <begin position="873"/>
        <end position="905"/>
    </location>
</feature>
<dbReference type="OrthoDB" id="3650614at2759"/>
<dbReference type="EMBL" id="BOLY01000008">
    <property type="protein sequence ID" value="GIZ48212.1"/>
    <property type="molecule type" value="Genomic_DNA"/>
</dbReference>
<feature type="repeat" description="ANK" evidence="3">
    <location>
        <begin position="1122"/>
        <end position="1154"/>
    </location>
</feature>
<feature type="domain" description="Nephrocystin 3-like N-terminal" evidence="6">
    <location>
        <begin position="285"/>
        <end position="447"/>
    </location>
</feature>
<dbReference type="InterPro" id="IPR027417">
    <property type="entry name" value="P-loop_NTPase"/>
</dbReference>
<feature type="domain" description="Heterokaryon incompatibility" evidence="5">
    <location>
        <begin position="59"/>
        <end position="114"/>
    </location>
</feature>
<dbReference type="PANTHER" id="PTHR24173">
    <property type="entry name" value="ANKYRIN REPEAT CONTAINING"/>
    <property type="match status" value="1"/>
</dbReference>
<evidence type="ECO:0000256" key="2">
    <source>
        <dbReference type="ARBA" id="ARBA00023043"/>
    </source>
</evidence>
<dbReference type="SMART" id="SM00248">
    <property type="entry name" value="ANK"/>
    <property type="match status" value="11"/>
</dbReference>
<dbReference type="InterPro" id="IPR002110">
    <property type="entry name" value="Ankyrin_rpt"/>
</dbReference>
<comment type="caution">
    <text evidence="7">The sequence shown here is derived from an EMBL/GenBank/DDBJ whole genome shotgun (WGS) entry which is preliminary data.</text>
</comment>
<dbReference type="Pfam" id="PF24883">
    <property type="entry name" value="NPHP3_N"/>
    <property type="match status" value="1"/>
</dbReference>
<dbReference type="Pfam" id="PF12796">
    <property type="entry name" value="Ank_2"/>
    <property type="match status" value="3"/>
</dbReference>
<feature type="repeat" description="ANK" evidence="3">
    <location>
        <begin position="840"/>
        <end position="872"/>
    </location>
</feature>
<dbReference type="PANTHER" id="PTHR24173:SF83">
    <property type="entry name" value="SOCS BOX DOMAIN-CONTAINING PROTEIN"/>
    <property type="match status" value="1"/>
</dbReference>
<evidence type="ECO:0000256" key="1">
    <source>
        <dbReference type="ARBA" id="ARBA00022737"/>
    </source>
</evidence>
<sequence length="1376" mass="154487">MRLLNVKSLNFAEFRDDGRPKYVIASHRWVEGSEVTLRDVRNRRNTDKSGYKKITGFAKYVEKHVPAVEWLWVDTCCIDKTNAAELSESLNLMFDWYRNAVLCIVYLVDVKSTKDQASFQQSDWFKRGWTLQELLAPQLLVFVTKTWQVIGNKGASTNVNCGTPAGPGLEMDIAAITSIPERVLRDYAASTDISVNEKLRWMEGRATTKPEDMSYALYGIFGVTPGANYGERHEGARRRLLAAIHHQDDVAAQKTERFQMIVEWLSSPDPWTNHQTARQLHEPLSGAWLLQSDLYQDWKNSSTRHLWMHGKPGCGKTVLCSTAIEDIKEHCQNCPNAGYAIFYFSFSETQKQQITHLLRSLIVQLGWREPAFSILKQLYNRPNRIALGLGELERTLLACFEAYDTVFLLLDALDESPEDDDVRCGLLEWIVRASQKTSNVQIFATGRKISDIEGSMAKISAEPIAIAPRAVDVDIRRYIATQLDRNHWLSRMDEETKALIEDTISDRADGMFRWAYLQLQELKKLKSARRKLVKDALYRLPPTLDATYERILVGISDEMRDVAVKLLRWLAYAQYPLSLYELVDATTIVLSDEEYVEVEERPGEDDLLAVLSGLVTVIDSEDVKSQSITNSHHPFPEMGNTEYSKCQQVEKNTRIRLAHFTVKEYLESKRIVQSSAKGFHFESAKEQETLAKSCLVYLEHYSSSSQKLADEQDLTTFPLLRYAAESWYHHSIRGRSGDCSRERSLLCNPLLLSDWLNVHQPDLKHLPRFSLAKNIGSSLYYASLIGLVPVVHELIEAGANVNAMGGHYGNALQAASYEGQEKVVRILLDGKANIDATGGHHSNALQAAATRGHVTIVRMLLDAGADIHANGLDYRSALHVATQEAHANVVQMLLERGARMTSDYNNMTPLHYAVQSGQEKIAKLILDSGTDVDLAVHRQIWLSTHEGNGKFWTPTDDPNRPSIDRAKPNSQRGLTPLHYAALVGSATMTKFLLDQNADADAKSDYGETPLHLAVEGDLHGPDWLSGNEDYWNDPAFRIEYSLDLVALGSENDDEYYMVQCEVDHFRSEVIDLLCSHYSTKPCAKDFRGATPLHSVRYGTRISEFTLQSLFSRDFAVNQRDCSGRTALHLACSASDRTAIELLESHGAALDAVDNLGMNALHHAAHTGNHEMIQMALRLAARQGLIGFAAEKDSSNRNALHILLESCLAETASVQLLIKNGADLNDRTDGGYSPLALHLCQFLPPSQYKAKIAEVLLEHGADPLFKYPEDDRNLAHLAASADEVGVILLRVLANCGVDLAAKDHDDRTIFHHCAIAGSLTEDETFSFLRYAMKVSHTSTDRFGETPLHLAIKAHTKTHDPHLFRPDRWQSTMCILMQ</sequence>
<dbReference type="InterPro" id="IPR010730">
    <property type="entry name" value="HET"/>
</dbReference>
<evidence type="ECO:0000313" key="7">
    <source>
        <dbReference type="EMBL" id="GIZ48212.1"/>
    </source>
</evidence>
<protein>
    <submittedName>
        <fullName evidence="7">Uncharacterized protein</fullName>
    </submittedName>
</protein>
<dbReference type="Gene3D" id="1.25.40.20">
    <property type="entry name" value="Ankyrin repeat-containing domain"/>
    <property type="match status" value="4"/>
</dbReference>